<organism evidence="2 3">
    <name type="scientific">candidate division MSBL1 archaeon SCGC-AAA382A20</name>
    <dbReference type="NCBI Taxonomy" id="1698280"/>
    <lineage>
        <taxon>Archaea</taxon>
        <taxon>Methanobacteriati</taxon>
        <taxon>Methanobacteriota</taxon>
        <taxon>candidate division MSBL1</taxon>
    </lineage>
</organism>
<evidence type="ECO:0000313" key="3">
    <source>
        <dbReference type="Proteomes" id="UP000070263"/>
    </source>
</evidence>
<evidence type="ECO:0000256" key="1">
    <source>
        <dbReference type="SAM" id="MobiDB-lite"/>
    </source>
</evidence>
<comment type="caution">
    <text evidence="2">The sequence shown here is derived from an EMBL/GenBank/DDBJ whole genome shotgun (WGS) entry which is preliminary data.</text>
</comment>
<dbReference type="EMBL" id="LHYE01000102">
    <property type="protein sequence ID" value="KXB05319.1"/>
    <property type="molecule type" value="Genomic_DNA"/>
</dbReference>
<evidence type="ECO:0000313" key="2">
    <source>
        <dbReference type="EMBL" id="KXB05319.1"/>
    </source>
</evidence>
<sequence length="78" mass="8758">MSNQTERLPSGIVKFTISREELKDILSEKYDVDVESVSFEEAGVSISLPVPQKEDKEEEFGEEAEGELEEGESDVSNY</sequence>
<dbReference type="Proteomes" id="UP000070263">
    <property type="component" value="Unassembled WGS sequence"/>
</dbReference>
<keyword evidence="3" id="KW-1185">Reference proteome</keyword>
<feature type="region of interest" description="Disordered" evidence="1">
    <location>
        <begin position="48"/>
        <end position="78"/>
    </location>
</feature>
<proteinExistence type="predicted"/>
<gene>
    <name evidence="2" type="ORF">AKJ51_05150</name>
</gene>
<dbReference type="AlphaFoldDB" id="A0A133VFV8"/>
<accession>A0A133VFV8</accession>
<protein>
    <submittedName>
        <fullName evidence="2">Uncharacterized protein</fullName>
    </submittedName>
</protein>
<name>A0A133VFV8_9EURY</name>
<reference evidence="2 3" key="1">
    <citation type="journal article" date="2016" name="Sci. Rep.">
        <title>Metabolic traits of an uncultured archaeal lineage -MSBL1- from brine pools of the Red Sea.</title>
        <authorList>
            <person name="Mwirichia R."/>
            <person name="Alam I."/>
            <person name="Rashid M."/>
            <person name="Vinu M."/>
            <person name="Ba-Alawi W."/>
            <person name="Anthony Kamau A."/>
            <person name="Kamanda Ngugi D."/>
            <person name="Goker M."/>
            <person name="Klenk H.P."/>
            <person name="Bajic V."/>
            <person name="Stingl U."/>
        </authorList>
    </citation>
    <scope>NUCLEOTIDE SEQUENCE [LARGE SCALE GENOMIC DNA]</scope>
    <source>
        <strain evidence="2">SCGC-AAA382A20</strain>
    </source>
</reference>
<feature type="compositionally biased region" description="Acidic residues" evidence="1">
    <location>
        <begin position="56"/>
        <end position="78"/>
    </location>
</feature>